<dbReference type="EMBL" id="JADCNL010000556">
    <property type="protein sequence ID" value="KAG0446714.1"/>
    <property type="molecule type" value="Genomic_DNA"/>
</dbReference>
<reference evidence="3 4" key="1">
    <citation type="journal article" date="2020" name="Nat. Food">
        <title>A phased Vanilla planifolia genome enables genetic improvement of flavour and production.</title>
        <authorList>
            <person name="Hasing T."/>
            <person name="Tang H."/>
            <person name="Brym M."/>
            <person name="Khazi F."/>
            <person name="Huang T."/>
            <person name="Chambers A.H."/>
        </authorList>
    </citation>
    <scope>NUCLEOTIDE SEQUENCE [LARGE SCALE GENOMIC DNA]</scope>
    <source>
        <tissue evidence="2">Leaf</tissue>
    </source>
</reference>
<dbReference type="EMBL" id="JADCNM010000557">
    <property type="protein sequence ID" value="KAG0446663.1"/>
    <property type="molecule type" value="Genomic_DNA"/>
</dbReference>
<organism evidence="2 3">
    <name type="scientific">Vanilla planifolia</name>
    <name type="common">Vanilla</name>
    <dbReference type="NCBI Taxonomy" id="51239"/>
    <lineage>
        <taxon>Eukaryota</taxon>
        <taxon>Viridiplantae</taxon>
        <taxon>Streptophyta</taxon>
        <taxon>Embryophyta</taxon>
        <taxon>Tracheophyta</taxon>
        <taxon>Spermatophyta</taxon>
        <taxon>Magnoliopsida</taxon>
        <taxon>Liliopsida</taxon>
        <taxon>Asparagales</taxon>
        <taxon>Orchidaceae</taxon>
        <taxon>Vanilloideae</taxon>
        <taxon>Vanilleae</taxon>
        <taxon>Vanilla</taxon>
    </lineage>
</organism>
<accession>A0A835P6S8</accession>
<dbReference type="Proteomes" id="UP000639772">
    <property type="component" value="Unassembled WGS sequence"/>
</dbReference>
<keyword evidence="3" id="KW-1185">Reference proteome</keyword>
<sequence length="113" mass="12571">MSSLTPRKPRTGLPDTLAVGGRFLLLCLRISVDGCCHRHFLRGLLLPCYLARLWLMNANDLPVLSLTMSSVKSVSGEKIVEVKMGLWLQLALGKNFNATKLLPTDMDWSLDVM</sequence>
<protein>
    <submittedName>
        <fullName evidence="2">Uncharacterized protein</fullName>
    </submittedName>
</protein>
<name>A0A835P6S8_VANPL</name>
<evidence type="ECO:0000313" key="3">
    <source>
        <dbReference type="Proteomes" id="UP000636800"/>
    </source>
</evidence>
<evidence type="ECO:0000313" key="2">
    <source>
        <dbReference type="EMBL" id="KAG0446714.1"/>
    </source>
</evidence>
<comment type="caution">
    <text evidence="2">The sequence shown here is derived from an EMBL/GenBank/DDBJ whole genome shotgun (WGS) entry which is preliminary data.</text>
</comment>
<gene>
    <name evidence="2" type="ORF">HPP92_028690</name>
    <name evidence="1" type="ORF">HPP92_028705</name>
</gene>
<evidence type="ECO:0000313" key="1">
    <source>
        <dbReference type="EMBL" id="KAG0446663.1"/>
    </source>
</evidence>
<evidence type="ECO:0000313" key="4">
    <source>
        <dbReference type="Proteomes" id="UP000639772"/>
    </source>
</evidence>
<dbReference type="Proteomes" id="UP000636800">
    <property type="component" value="Unassembled WGS sequence"/>
</dbReference>
<proteinExistence type="predicted"/>
<dbReference type="AlphaFoldDB" id="A0A835P6S8"/>